<reference evidence="2" key="1">
    <citation type="submission" date="2018-05" db="EMBL/GenBank/DDBJ databases">
        <authorList>
            <person name="Lanie J.A."/>
            <person name="Ng W.-L."/>
            <person name="Kazmierczak K.M."/>
            <person name="Andrzejewski T.M."/>
            <person name="Davidsen T.M."/>
            <person name="Wayne K.J."/>
            <person name="Tettelin H."/>
            <person name="Glass J.I."/>
            <person name="Rusch D."/>
            <person name="Podicherti R."/>
            <person name="Tsui H.-C.T."/>
            <person name="Winkler M.E."/>
        </authorList>
    </citation>
    <scope>NUCLEOTIDE SEQUENCE</scope>
</reference>
<gene>
    <name evidence="2" type="ORF">METZ01_LOCUS377584</name>
</gene>
<dbReference type="PANTHER" id="PTHR43155:SF2">
    <property type="entry name" value="CYCLIC DI-GMP PHOSPHODIESTERASE PA4108"/>
    <property type="match status" value="1"/>
</dbReference>
<dbReference type="PROSITE" id="PS51832">
    <property type="entry name" value="HD_GYP"/>
    <property type="match status" value="1"/>
</dbReference>
<dbReference type="SUPFAM" id="SSF109604">
    <property type="entry name" value="HD-domain/PDEase-like"/>
    <property type="match status" value="1"/>
</dbReference>
<dbReference type="CDD" id="cd00077">
    <property type="entry name" value="HDc"/>
    <property type="match status" value="1"/>
</dbReference>
<organism evidence="2">
    <name type="scientific">marine metagenome</name>
    <dbReference type="NCBI Taxonomy" id="408172"/>
    <lineage>
        <taxon>unclassified sequences</taxon>
        <taxon>metagenomes</taxon>
        <taxon>ecological metagenomes</taxon>
    </lineage>
</organism>
<proteinExistence type="predicted"/>
<evidence type="ECO:0000313" key="2">
    <source>
        <dbReference type="EMBL" id="SVD24730.1"/>
    </source>
</evidence>
<dbReference type="InterPro" id="IPR037522">
    <property type="entry name" value="HD_GYP_dom"/>
</dbReference>
<dbReference type="InterPro" id="IPR003607">
    <property type="entry name" value="HD/PDEase_dom"/>
</dbReference>
<dbReference type="AlphaFoldDB" id="A0A382TRP6"/>
<feature type="non-terminal residue" evidence="2">
    <location>
        <position position="1"/>
    </location>
</feature>
<evidence type="ECO:0000259" key="1">
    <source>
        <dbReference type="PROSITE" id="PS51832"/>
    </source>
</evidence>
<accession>A0A382TRP6</accession>
<protein>
    <recommendedName>
        <fullName evidence="1">HD-GYP domain-containing protein</fullName>
    </recommendedName>
</protein>
<feature type="domain" description="HD-GYP" evidence="1">
    <location>
        <begin position="1"/>
        <end position="158"/>
    </location>
</feature>
<dbReference type="EMBL" id="UINC01138650">
    <property type="protein sequence ID" value="SVD24730.1"/>
    <property type="molecule type" value="Genomic_DNA"/>
</dbReference>
<sequence length="172" mass="19719">VKEIAKYKWIIDGEEMPLLDKNDVCNLQIAKGTLLPEERVIINEHINITIDMLEQLPYPKNLKNVPEFAGGHHEKINGEGYPKGLTGHEMSTQAKIMAISDIFEALTAKDRPYKKGKKLSEAMKILLDMKNNNEIDKDLFEIFIKKGVYKKYAEKYLDQDQIDVVDENVLLS</sequence>
<name>A0A382TRP6_9ZZZZ</name>
<dbReference type="PANTHER" id="PTHR43155">
    <property type="entry name" value="CYCLIC DI-GMP PHOSPHODIESTERASE PA4108-RELATED"/>
    <property type="match status" value="1"/>
</dbReference>
<dbReference type="Gene3D" id="1.10.3210.10">
    <property type="entry name" value="Hypothetical protein af1432"/>
    <property type="match status" value="1"/>
</dbReference>
<dbReference type="Pfam" id="PF13487">
    <property type="entry name" value="HD_5"/>
    <property type="match status" value="1"/>
</dbReference>